<keyword evidence="2" id="KW-1185">Reference proteome</keyword>
<evidence type="ECO:0000313" key="1">
    <source>
        <dbReference type="EMBL" id="KAK3515665.1"/>
    </source>
</evidence>
<comment type="caution">
    <text evidence="1">The sequence shown here is derived from an EMBL/GenBank/DDBJ whole genome shotgun (WGS) entry which is preliminary data.</text>
</comment>
<reference evidence="1" key="1">
    <citation type="submission" date="2023-06" db="EMBL/GenBank/DDBJ databases">
        <title>Male Hemibagrus guttatus genome.</title>
        <authorList>
            <person name="Bian C."/>
        </authorList>
    </citation>
    <scope>NUCLEOTIDE SEQUENCE</scope>
    <source>
        <strain evidence="1">Male_cb2023</strain>
        <tissue evidence="1">Muscle</tissue>
    </source>
</reference>
<sequence length="36" mass="4408">MKWRRETRELTRELRVTWALGFGIVLQKGHYRCFIG</sequence>
<gene>
    <name evidence="1" type="ORF">QTP70_026424</name>
</gene>
<protein>
    <submittedName>
        <fullName evidence="1">Uncharacterized protein</fullName>
    </submittedName>
</protein>
<name>A0AAE0USJ6_9TELE</name>
<dbReference type="AlphaFoldDB" id="A0AAE0USJ6"/>
<proteinExistence type="predicted"/>
<dbReference type="Proteomes" id="UP001274896">
    <property type="component" value="Unassembled WGS sequence"/>
</dbReference>
<dbReference type="EMBL" id="JAUCMX010000020">
    <property type="protein sequence ID" value="KAK3515665.1"/>
    <property type="molecule type" value="Genomic_DNA"/>
</dbReference>
<evidence type="ECO:0000313" key="2">
    <source>
        <dbReference type="Proteomes" id="UP001274896"/>
    </source>
</evidence>
<organism evidence="1 2">
    <name type="scientific">Hemibagrus guttatus</name>
    <dbReference type="NCBI Taxonomy" id="175788"/>
    <lineage>
        <taxon>Eukaryota</taxon>
        <taxon>Metazoa</taxon>
        <taxon>Chordata</taxon>
        <taxon>Craniata</taxon>
        <taxon>Vertebrata</taxon>
        <taxon>Euteleostomi</taxon>
        <taxon>Actinopterygii</taxon>
        <taxon>Neopterygii</taxon>
        <taxon>Teleostei</taxon>
        <taxon>Ostariophysi</taxon>
        <taxon>Siluriformes</taxon>
        <taxon>Bagridae</taxon>
        <taxon>Hemibagrus</taxon>
    </lineage>
</organism>
<accession>A0AAE0USJ6</accession>